<evidence type="ECO:0000256" key="2">
    <source>
        <dbReference type="ARBA" id="ARBA00022692"/>
    </source>
</evidence>
<dbReference type="PROSITE" id="PS00154">
    <property type="entry name" value="ATPASE_E1_E2"/>
    <property type="match status" value="1"/>
</dbReference>
<dbReference type="PANTHER" id="PTHR43135:SF3">
    <property type="entry name" value="ALPHA-D-RIBOSE 1-METHYLPHOSPHONATE 5-TRIPHOSPHATE DIPHOSPHATASE"/>
    <property type="match status" value="1"/>
</dbReference>
<dbReference type="Proteomes" id="UP000184212">
    <property type="component" value="Unassembled WGS sequence"/>
</dbReference>
<comment type="subcellular location">
    <subcellularLocation>
        <location evidence="1">Membrane</location>
    </subcellularLocation>
</comment>
<evidence type="ECO:0000256" key="4">
    <source>
        <dbReference type="ARBA" id="ARBA00023136"/>
    </source>
</evidence>
<dbReference type="Gene3D" id="2.30.40.10">
    <property type="entry name" value="Urease, subunit C, domain 1"/>
    <property type="match status" value="1"/>
</dbReference>
<evidence type="ECO:0000313" key="7">
    <source>
        <dbReference type="Proteomes" id="UP000184212"/>
    </source>
</evidence>
<accession>A0A1M5JTV4</accession>
<reference evidence="6 7" key="1">
    <citation type="submission" date="2016-11" db="EMBL/GenBank/DDBJ databases">
        <authorList>
            <person name="Jaros S."/>
            <person name="Januszkiewicz K."/>
            <person name="Wedrychowicz H."/>
        </authorList>
    </citation>
    <scope>NUCLEOTIDE SEQUENCE [LARGE SCALE GENOMIC DNA]</scope>
    <source>
        <strain evidence="6 7">DSM 24574</strain>
    </source>
</reference>
<keyword evidence="4" id="KW-0472">Membrane</keyword>
<protein>
    <submittedName>
        <fullName evidence="6">Amidohydrolase family protein</fullName>
    </submittedName>
</protein>
<dbReference type="GO" id="GO:0016810">
    <property type="term" value="F:hydrolase activity, acting on carbon-nitrogen (but not peptide) bonds"/>
    <property type="evidence" value="ECO:0007669"/>
    <property type="project" value="InterPro"/>
</dbReference>
<dbReference type="Pfam" id="PF01979">
    <property type="entry name" value="Amidohydro_1"/>
    <property type="match status" value="2"/>
</dbReference>
<dbReference type="InterPro" id="IPR011059">
    <property type="entry name" value="Metal-dep_hydrolase_composite"/>
</dbReference>
<keyword evidence="7" id="KW-1185">Reference proteome</keyword>
<evidence type="ECO:0000259" key="5">
    <source>
        <dbReference type="Pfam" id="PF01979"/>
    </source>
</evidence>
<dbReference type="SUPFAM" id="SSF51338">
    <property type="entry name" value="Composite domain of metallo-dependent hydrolases"/>
    <property type="match status" value="1"/>
</dbReference>
<organism evidence="6 7">
    <name type="scientific">Chryseolinea serpens</name>
    <dbReference type="NCBI Taxonomy" id="947013"/>
    <lineage>
        <taxon>Bacteria</taxon>
        <taxon>Pseudomonadati</taxon>
        <taxon>Bacteroidota</taxon>
        <taxon>Cytophagia</taxon>
        <taxon>Cytophagales</taxon>
        <taxon>Fulvivirgaceae</taxon>
        <taxon>Chryseolinea</taxon>
    </lineage>
</organism>
<dbReference type="OrthoDB" id="9797498at2"/>
<gene>
    <name evidence="6" type="ORF">SAMN04488109_0271</name>
</gene>
<keyword evidence="2" id="KW-0812">Transmembrane</keyword>
<evidence type="ECO:0000256" key="1">
    <source>
        <dbReference type="ARBA" id="ARBA00004370"/>
    </source>
</evidence>
<dbReference type="InterPro" id="IPR051781">
    <property type="entry name" value="Metallo-dep_Hydrolase"/>
</dbReference>
<dbReference type="InterPro" id="IPR032466">
    <property type="entry name" value="Metal_Hydrolase"/>
</dbReference>
<name>A0A1M5JTV4_9BACT</name>
<dbReference type="InterPro" id="IPR006680">
    <property type="entry name" value="Amidohydro-rel"/>
</dbReference>
<dbReference type="InterPro" id="IPR018303">
    <property type="entry name" value="ATPase_P-typ_P_site"/>
</dbReference>
<dbReference type="GO" id="GO:0016020">
    <property type="term" value="C:membrane"/>
    <property type="evidence" value="ECO:0007669"/>
    <property type="project" value="UniProtKB-SubCell"/>
</dbReference>
<evidence type="ECO:0000256" key="3">
    <source>
        <dbReference type="ARBA" id="ARBA00022989"/>
    </source>
</evidence>
<sequence length="475" mass="52983">MKTTVLLLLIGLLPLPGFGQGDLLIYNVNIVNVTDGSLQKNRAVLIGEGKIKGIGDVKKLSRNVSKEQRINANGKYMIPGLWDMHVHLEGTQLVPDNEALLPVFLAYGITTVRDCASDLGRQVLVWRDEINKGQRIGPTIYTAGLKLEGKNSIWKGDLEIENEKELYQMLDKLDSMKVDFVKITENTLKGDLFLASVKAARARGYRVSGHVPYDLTIDELAAAGFTSIEHATYLLRLGTDEKTIKDGVIGGTLTKPDAESRYTSLFDQQTATANYKALGSRGMFVCPTLIGGRQLAYLDQTDHRGDVFLQYLTKRYVSNYQWRIDRMANETPAQSQQRKDRYQLLLKQMPLIHQAGITIIAGSDAAALNTYVYPAESLLDELEIFQQAGLTPLQILQSATINGTRYFGVEDKTGTVTTGKNADLVLLDQNPLTDVKALRAIYGVIAKGRYYDRQMLDAMLHQAHEKKVKLDEERR</sequence>
<feature type="domain" description="Amidohydrolase-related" evidence="5">
    <location>
        <begin position="351"/>
        <end position="449"/>
    </location>
</feature>
<proteinExistence type="predicted"/>
<dbReference type="EMBL" id="FQWQ01000001">
    <property type="protein sequence ID" value="SHG43710.1"/>
    <property type="molecule type" value="Genomic_DNA"/>
</dbReference>
<dbReference type="Gene3D" id="3.20.20.140">
    <property type="entry name" value="Metal-dependent hydrolases"/>
    <property type="match status" value="1"/>
</dbReference>
<dbReference type="AlphaFoldDB" id="A0A1M5JTV4"/>
<dbReference type="STRING" id="947013.SAMN04488109_0271"/>
<evidence type="ECO:0000313" key="6">
    <source>
        <dbReference type="EMBL" id="SHG43710.1"/>
    </source>
</evidence>
<dbReference type="SUPFAM" id="SSF51556">
    <property type="entry name" value="Metallo-dependent hydrolases"/>
    <property type="match status" value="1"/>
</dbReference>
<feature type="domain" description="Amidohydrolase-related" evidence="5">
    <location>
        <begin position="76"/>
        <end position="239"/>
    </location>
</feature>
<keyword evidence="3" id="KW-1133">Transmembrane helix</keyword>
<dbReference type="RefSeq" id="WP_073130209.1">
    <property type="nucleotide sequence ID" value="NZ_FQWQ01000001.1"/>
</dbReference>
<dbReference type="PANTHER" id="PTHR43135">
    <property type="entry name" value="ALPHA-D-RIBOSE 1-METHYLPHOSPHONATE 5-TRIPHOSPHATE DIPHOSPHATASE"/>
    <property type="match status" value="1"/>
</dbReference>
<keyword evidence="6" id="KW-0378">Hydrolase</keyword>